<dbReference type="Proteomes" id="UP001229421">
    <property type="component" value="Unassembled WGS sequence"/>
</dbReference>
<evidence type="ECO:0000313" key="1">
    <source>
        <dbReference type="EMBL" id="KAK1423591.1"/>
    </source>
</evidence>
<proteinExistence type="predicted"/>
<sequence>MGMGVGMTWLGPTICGSTVAENGGGHGDGDGGRVTESLSVSSVLLLDSAGGGDCCFSASIGSYIPEADDDGRVSPLFFGSGVDGVIVAALAALSTPRVPFGLMLTIRVSGTPTISCNSGGKIFVVFCHH</sequence>
<dbReference type="AlphaFoldDB" id="A0AAD8KLJ8"/>
<evidence type="ECO:0000313" key="2">
    <source>
        <dbReference type="Proteomes" id="UP001229421"/>
    </source>
</evidence>
<gene>
    <name evidence="1" type="ORF">QVD17_18895</name>
</gene>
<protein>
    <submittedName>
        <fullName evidence="1">Uncharacterized protein</fullName>
    </submittedName>
</protein>
<accession>A0AAD8KLJ8</accession>
<comment type="caution">
    <text evidence="1">The sequence shown here is derived from an EMBL/GenBank/DDBJ whole genome shotgun (WGS) entry which is preliminary data.</text>
</comment>
<dbReference type="EMBL" id="JAUHHV010000005">
    <property type="protein sequence ID" value="KAK1423591.1"/>
    <property type="molecule type" value="Genomic_DNA"/>
</dbReference>
<organism evidence="1 2">
    <name type="scientific">Tagetes erecta</name>
    <name type="common">African marigold</name>
    <dbReference type="NCBI Taxonomy" id="13708"/>
    <lineage>
        <taxon>Eukaryota</taxon>
        <taxon>Viridiplantae</taxon>
        <taxon>Streptophyta</taxon>
        <taxon>Embryophyta</taxon>
        <taxon>Tracheophyta</taxon>
        <taxon>Spermatophyta</taxon>
        <taxon>Magnoliopsida</taxon>
        <taxon>eudicotyledons</taxon>
        <taxon>Gunneridae</taxon>
        <taxon>Pentapetalae</taxon>
        <taxon>asterids</taxon>
        <taxon>campanulids</taxon>
        <taxon>Asterales</taxon>
        <taxon>Asteraceae</taxon>
        <taxon>Asteroideae</taxon>
        <taxon>Heliantheae alliance</taxon>
        <taxon>Tageteae</taxon>
        <taxon>Tagetes</taxon>
    </lineage>
</organism>
<keyword evidence="2" id="KW-1185">Reference proteome</keyword>
<reference evidence="1" key="1">
    <citation type="journal article" date="2023" name="bioRxiv">
        <title>Improved chromosome-level genome assembly for marigold (Tagetes erecta).</title>
        <authorList>
            <person name="Jiang F."/>
            <person name="Yuan L."/>
            <person name="Wang S."/>
            <person name="Wang H."/>
            <person name="Xu D."/>
            <person name="Wang A."/>
            <person name="Fan W."/>
        </authorList>
    </citation>
    <scope>NUCLEOTIDE SEQUENCE</scope>
    <source>
        <strain evidence="1">WSJ</strain>
        <tissue evidence="1">Leaf</tissue>
    </source>
</reference>
<name>A0AAD8KLJ8_TARER</name>